<feature type="compositionally biased region" description="Low complexity" evidence="11">
    <location>
        <begin position="393"/>
        <end position="408"/>
    </location>
</feature>
<dbReference type="CDD" id="cd08530">
    <property type="entry name" value="STKc_CNK2-like"/>
    <property type="match status" value="1"/>
</dbReference>
<reference evidence="13" key="1">
    <citation type="journal article" date="2021" name="Proc. Natl. Acad. Sci. U.S.A.">
        <title>Three genomes in the algal genus Volvox reveal the fate of a haploid sex-determining region after a transition to homothallism.</title>
        <authorList>
            <person name="Yamamoto K."/>
            <person name="Hamaji T."/>
            <person name="Kawai-Toyooka H."/>
            <person name="Matsuzaki R."/>
            <person name="Takahashi F."/>
            <person name="Nishimura Y."/>
            <person name="Kawachi M."/>
            <person name="Noguchi H."/>
            <person name="Minakuchi Y."/>
            <person name="Umen J.G."/>
            <person name="Toyoda A."/>
            <person name="Nozaki H."/>
        </authorList>
    </citation>
    <scope>NUCLEOTIDE SEQUENCE</scope>
    <source>
        <strain evidence="13">NIES-3780</strain>
    </source>
</reference>
<comment type="similarity">
    <text evidence="1">Belongs to the protein kinase superfamily. NEK Ser/Thr protein kinase family. NIMA subfamily.</text>
</comment>
<evidence type="ECO:0000256" key="8">
    <source>
        <dbReference type="ARBA" id="ARBA00047899"/>
    </source>
</evidence>
<feature type="region of interest" description="Disordered" evidence="11">
    <location>
        <begin position="313"/>
        <end position="472"/>
    </location>
</feature>
<keyword evidence="7 10" id="KW-0067">ATP-binding</keyword>
<sequence>MASAQKDRQFKVLKFVGKGSYGSVFLVQRLADSQTYALKEMDVRSMSQAEREDSINEIRLLASVSHPNVISYNEAFLDGNRLCIIMEYAADGDLAKVIKKQQQMRRPLPEDVIWRYFIQVVMGLQALHNMKILHRDIKPGNIMVFENGVVKIGDLGIAKLLTKTAAAKTQIGTPHYMGPEIWKNRPYSYTSDTWAVGCLLYELAALNVPFEARSMSELRYKVLRGSYPPLPGTYSRDMQQLVRECLDPNPDKRPSMDAILANPAVASRLKLVPNESRNPPATAGSALVETIKVPRGNIAAIKNKLPPAQYATDMLNMGANGPGGHGQMATIEEDSEEDLPPSRPGAGQGQGGMQRPLIPVPLPARAPLGPLPPMPKPNYPQPSAPPPVPLPKPSSSAPSQQQSKLPQLPGIPVPSAASSDPGVVGGGGAYAANRAGQVRQTPSYLPPAPVPQLPPSQGGASAWSFGGAAPNKVSESHANYGAFYHQNVYTPNSAAPMQSPQPQQQPQQPAAAWQAGNRWPPQHLPPPQPLQQMQQNVMQYHSPYISPYAQQRPYGGGGAGHLPQLNVPRQQGNVIQANKMPPWNYGAQAVPRKPVRGQPAGGRPAGGYYGGAGGDCGQQQGDVPRYPPPQWAPRPARW</sequence>
<feature type="region of interest" description="Disordered" evidence="11">
    <location>
        <begin position="585"/>
        <end position="638"/>
    </location>
</feature>
<dbReference type="GO" id="GO:0004674">
    <property type="term" value="F:protein serine/threonine kinase activity"/>
    <property type="evidence" value="ECO:0007669"/>
    <property type="project" value="UniProtKB-KW"/>
</dbReference>
<keyword evidence="6" id="KW-0418">Kinase</keyword>
<feature type="compositionally biased region" description="Low complexity" evidence="11">
    <location>
        <begin position="494"/>
        <end position="515"/>
    </location>
</feature>
<feature type="compositionally biased region" description="Pro residues" evidence="11">
    <location>
        <begin position="358"/>
        <end position="392"/>
    </location>
</feature>
<dbReference type="Gene3D" id="1.10.510.10">
    <property type="entry name" value="Transferase(Phosphotransferase) domain 1"/>
    <property type="match status" value="1"/>
</dbReference>
<dbReference type="GO" id="GO:0005524">
    <property type="term" value="F:ATP binding"/>
    <property type="evidence" value="ECO:0007669"/>
    <property type="project" value="UniProtKB-UniRule"/>
</dbReference>
<dbReference type="Gene3D" id="3.30.200.20">
    <property type="entry name" value="Phosphorylase Kinase, domain 1"/>
    <property type="match status" value="1"/>
</dbReference>
<evidence type="ECO:0000256" key="10">
    <source>
        <dbReference type="PROSITE-ProRule" id="PRU10141"/>
    </source>
</evidence>
<proteinExistence type="inferred from homology"/>
<dbReference type="InterPro" id="IPR008271">
    <property type="entry name" value="Ser/Thr_kinase_AS"/>
</dbReference>
<evidence type="ECO:0000256" key="7">
    <source>
        <dbReference type="ARBA" id="ARBA00022840"/>
    </source>
</evidence>
<dbReference type="EMBL" id="BNCO01000003">
    <property type="protein sequence ID" value="GIL45334.1"/>
    <property type="molecule type" value="Genomic_DNA"/>
</dbReference>
<organism evidence="13 14">
    <name type="scientific">Volvox africanus</name>
    <dbReference type="NCBI Taxonomy" id="51714"/>
    <lineage>
        <taxon>Eukaryota</taxon>
        <taxon>Viridiplantae</taxon>
        <taxon>Chlorophyta</taxon>
        <taxon>core chlorophytes</taxon>
        <taxon>Chlorophyceae</taxon>
        <taxon>CS clade</taxon>
        <taxon>Chlamydomonadales</taxon>
        <taxon>Volvocaceae</taxon>
        <taxon>Volvox</taxon>
    </lineage>
</organism>
<gene>
    <name evidence="13" type="ORF">Vafri_2596</name>
</gene>
<feature type="binding site" evidence="10">
    <location>
        <position position="39"/>
    </location>
    <ligand>
        <name>ATP</name>
        <dbReference type="ChEBI" id="CHEBI:30616"/>
    </ligand>
</feature>
<evidence type="ECO:0000256" key="2">
    <source>
        <dbReference type="ARBA" id="ARBA00012513"/>
    </source>
</evidence>
<dbReference type="PROSITE" id="PS00108">
    <property type="entry name" value="PROTEIN_KINASE_ST"/>
    <property type="match status" value="1"/>
</dbReference>
<keyword evidence="14" id="KW-1185">Reference proteome</keyword>
<dbReference type="PANTHER" id="PTHR44899">
    <property type="entry name" value="CAMK FAMILY PROTEIN KINASE"/>
    <property type="match status" value="1"/>
</dbReference>
<evidence type="ECO:0000256" key="9">
    <source>
        <dbReference type="ARBA" id="ARBA00048679"/>
    </source>
</evidence>
<dbReference type="SUPFAM" id="SSF56112">
    <property type="entry name" value="Protein kinase-like (PK-like)"/>
    <property type="match status" value="1"/>
</dbReference>
<dbReference type="Pfam" id="PF00069">
    <property type="entry name" value="Pkinase"/>
    <property type="match status" value="1"/>
</dbReference>
<feature type="compositionally biased region" description="Gly residues" evidence="11">
    <location>
        <begin position="599"/>
        <end position="616"/>
    </location>
</feature>
<evidence type="ECO:0000256" key="4">
    <source>
        <dbReference type="ARBA" id="ARBA00022679"/>
    </source>
</evidence>
<evidence type="ECO:0000256" key="11">
    <source>
        <dbReference type="SAM" id="MobiDB-lite"/>
    </source>
</evidence>
<protein>
    <recommendedName>
        <fullName evidence="2">non-specific serine/threonine protein kinase</fullName>
        <ecNumber evidence="2">2.7.11.1</ecNumber>
    </recommendedName>
</protein>
<evidence type="ECO:0000256" key="6">
    <source>
        <dbReference type="ARBA" id="ARBA00022777"/>
    </source>
</evidence>
<evidence type="ECO:0000256" key="1">
    <source>
        <dbReference type="ARBA" id="ARBA00010886"/>
    </source>
</evidence>
<dbReference type="EC" id="2.7.11.1" evidence="2"/>
<feature type="domain" description="Protein kinase" evidence="12">
    <location>
        <begin position="10"/>
        <end position="265"/>
    </location>
</feature>
<keyword evidence="4" id="KW-0808">Transferase</keyword>
<dbReference type="Proteomes" id="UP000747399">
    <property type="component" value="Unassembled WGS sequence"/>
</dbReference>
<dbReference type="PROSITE" id="PS50011">
    <property type="entry name" value="PROTEIN_KINASE_DOM"/>
    <property type="match status" value="1"/>
</dbReference>
<evidence type="ECO:0000256" key="5">
    <source>
        <dbReference type="ARBA" id="ARBA00022741"/>
    </source>
</evidence>
<dbReference type="InterPro" id="IPR051131">
    <property type="entry name" value="NEK_Ser/Thr_kinase_NIMA"/>
</dbReference>
<name>A0A8J4EVG8_9CHLO</name>
<dbReference type="FunFam" id="3.30.200.20:FF:000097">
    <property type="entry name" value="Probable serine/threonine-protein kinase nek1"/>
    <property type="match status" value="1"/>
</dbReference>
<comment type="catalytic activity">
    <reaction evidence="9">
        <text>L-seryl-[protein] + ATP = O-phospho-L-seryl-[protein] + ADP + H(+)</text>
        <dbReference type="Rhea" id="RHEA:17989"/>
        <dbReference type="Rhea" id="RHEA-COMP:9863"/>
        <dbReference type="Rhea" id="RHEA-COMP:11604"/>
        <dbReference type="ChEBI" id="CHEBI:15378"/>
        <dbReference type="ChEBI" id="CHEBI:29999"/>
        <dbReference type="ChEBI" id="CHEBI:30616"/>
        <dbReference type="ChEBI" id="CHEBI:83421"/>
        <dbReference type="ChEBI" id="CHEBI:456216"/>
        <dbReference type="EC" id="2.7.11.1"/>
    </reaction>
</comment>
<evidence type="ECO:0000256" key="3">
    <source>
        <dbReference type="ARBA" id="ARBA00022527"/>
    </source>
</evidence>
<keyword evidence="5 10" id="KW-0547">Nucleotide-binding</keyword>
<dbReference type="SMART" id="SM00220">
    <property type="entry name" value="S_TKc"/>
    <property type="match status" value="1"/>
</dbReference>
<evidence type="ECO:0000259" key="12">
    <source>
        <dbReference type="PROSITE" id="PS50011"/>
    </source>
</evidence>
<comment type="catalytic activity">
    <reaction evidence="8">
        <text>L-threonyl-[protein] + ATP = O-phospho-L-threonyl-[protein] + ADP + H(+)</text>
        <dbReference type="Rhea" id="RHEA:46608"/>
        <dbReference type="Rhea" id="RHEA-COMP:11060"/>
        <dbReference type="Rhea" id="RHEA-COMP:11605"/>
        <dbReference type="ChEBI" id="CHEBI:15378"/>
        <dbReference type="ChEBI" id="CHEBI:30013"/>
        <dbReference type="ChEBI" id="CHEBI:30616"/>
        <dbReference type="ChEBI" id="CHEBI:61977"/>
        <dbReference type="ChEBI" id="CHEBI:456216"/>
        <dbReference type="EC" id="2.7.11.1"/>
    </reaction>
</comment>
<keyword evidence="3" id="KW-0723">Serine/threonine-protein kinase</keyword>
<dbReference type="PANTHER" id="PTHR44899:SF6">
    <property type="entry name" value="SERINE_THREONINE PROTEIN KINASE"/>
    <property type="match status" value="1"/>
</dbReference>
<comment type="caution">
    <text evidence="13">The sequence shown here is derived from an EMBL/GenBank/DDBJ whole genome shotgun (WGS) entry which is preliminary data.</text>
</comment>
<feature type="region of interest" description="Disordered" evidence="11">
    <location>
        <begin position="490"/>
        <end position="530"/>
    </location>
</feature>
<dbReference type="PROSITE" id="PS00107">
    <property type="entry name" value="PROTEIN_KINASE_ATP"/>
    <property type="match status" value="1"/>
</dbReference>
<dbReference type="InterPro" id="IPR011009">
    <property type="entry name" value="Kinase-like_dom_sf"/>
</dbReference>
<feature type="compositionally biased region" description="Pro residues" evidence="11">
    <location>
        <begin position="444"/>
        <end position="454"/>
    </location>
</feature>
<dbReference type="AlphaFoldDB" id="A0A8J4EVG8"/>
<dbReference type="InterPro" id="IPR000719">
    <property type="entry name" value="Prot_kinase_dom"/>
</dbReference>
<accession>A0A8J4EVG8</accession>
<evidence type="ECO:0000313" key="14">
    <source>
        <dbReference type="Proteomes" id="UP000747399"/>
    </source>
</evidence>
<feature type="compositionally biased region" description="Low complexity" evidence="11">
    <location>
        <begin position="455"/>
        <end position="469"/>
    </location>
</feature>
<evidence type="ECO:0000313" key="13">
    <source>
        <dbReference type="EMBL" id="GIL45334.1"/>
    </source>
</evidence>
<dbReference type="InterPro" id="IPR017441">
    <property type="entry name" value="Protein_kinase_ATP_BS"/>
</dbReference>